<gene>
    <name evidence="1" type="ORF">ACFYQT_39985</name>
</gene>
<dbReference type="RefSeq" id="WP_389835512.1">
    <property type="nucleotide sequence ID" value="NZ_JBIAJP010000021.1"/>
</dbReference>
<keyword evidence="2" id="KW-1185">Reference proteome</keyword>
<dbReference type="Gene3D" id="2.60.120.260">
    <property type="entry name" value="Galactose-binding domain-like"/>
    <property type="match status" value="1"/>
</dbReference>
<organism evidence="1 2">
    <name type="scientific">Streptomyces tibetensis</name>
    <dbReference type="NCBI Taxonomy" id="2382123"/>
    <lineage>
        <taxon>Bacteria</taxon>
        <taxon>Bacillati</taxon>
        <taxon>Actinomycetota</taxon>
        <taxon>Actinomycetes</taxon>
        <taxon>Kitasatosporales</taxon>
        <taxon>Streptomycetaceae</taxon>
        <taxon>Streptomyces</taxon>
    </lineage>
</organism>
<dbReference type="Proteomes" id="UP001601422">
    <property type="component" value="Unassembled WGS sequence"/>
</dbReference>
<reference evidence="1 2" key="1">
    <citation type="submission" date="2024-10" db="EMBL/GenBank/DDBJ databases">
        <title>The Natural Products Discovery Center: Release of the First 8490 Sequenced Strains for Exploring Actinobacteria Biosynthetic Diversity.</title>
        <authorList>
            <person name="Kalkreuter E."/>
            <person name="Kautsar S.A."/>
            <person name="Yang D."/>
            <person name="Bader C.D."/>
            <person name="Teijaro C.N."/>
            <person name="Fluegel L."/>
            <person name="Davis C.M."/>
            <person name="Simpson J.R."/>
            <person name="Lauterbach L."/>
            <person name="Steele A.D."/>
            <person name="Gui C."/>
            <person name="Meng S."/>
            <person name="Li G."/>
            <person name="Viehrig K."/>
            <person name="Ye F."/>
            <person name="Su P."/>
            <person name="Kiefer A.F."/>
            <person name="Nichols A."/>
            <person name="Cepeda A.J."/>
            <person name="Yan W."/>
            <person name="Fan B."/>
            <person name="Jiang Y."/>
            <person name="Adhikari A."/>
            <person name="Zheng C.-J."/>
            <person name="Schuster L."/>
            <person name="Cowan T.M."/>
            <person name="Smanski M.J."/>
            <person name="Chevrette M.G."/>
            <person name="De Carvalho L.P.S."/>
            <person name="Shen B."/>
        </authorList>
    </citation>
    <scope>NUCLEOTIDE SEQUENCE [LARGE SCALE GENOMIC DNA]</scope>
    <source>
        <strain evidence="1 2">NPDC005497</strain>
    </source>
</reference>
<comment type="caution">
    <text evidence="1">The sequence shown here is derived from an EMBL/GenBank/DDBJ whole genome shotgun (WGS) entry which is preliminary data.</text>
</comment>
<name>A0ABW6N8G9_9ACTN</name>
<dbReference type="EMBL" id="JBIAJP010000021">
    <property type="protein sequence ID" value="MFF0009577.1"/>
    <property type="molecule type" value="Genomic_DNA"/>
</dbReference>
<evidence type="ECO:0000313" key="2">
    <source>
        <dbReference type="Proteomes" id="UP001601422"/>
    </source>
</evidence>
<protein>
    <submittedName>
        <fullName evidence="1">Uncharacterized protein</fullName>
    </submittedName>
</protein>
<sequence length="1037" mass="105774">MDIGLKLQQLEARLARIENSPRLSHASIDDTAVQVRDASGSLRGLVGVQADGTTAVNIVNGPPPPQPTDPIVTSVLGGVTASWDGKFTGGATLPLDWQRIEVHASTTNGFTPAADTLRATIETPQGSTVVIAADDPVHVRLLARSTSGTASTPSAQVGPMGPIPVVADDILDGVVTTLKLADDAVTQAKIAAAAVDSTALQDGAVLAAKLANAAVQVGKIADGAVLLNTLGGPLGDTASQRYADYFRDAAAWAQLSSSSGGTWSINTAATDTPSGGGKLIATGDVQLASKALIPQDSDTLYRVMVRVRATAQDPSGVATIYLGVVGVAEDGVTLVNRTGANSNTAQHYCCTAGGSLGTADGWKTYTGWIQGHSATEATAPSGPATDPRGPELTHADVRFLRPMVWLNFGKSTAAVMEVEAVTVEAIRTGVVGSTNLISGSVTAGAIAADAVTAGKIAADAVTAREIAAGSVTASEVAAGAITTDKLTVTGGANILTDPSFEGAYTDSLVAGSAFASRDTTKGNGSPSSLKIDAASGTPLYRSLPMTAVPALPGEQFHLGVDYWVSTSWVGTEISIHARWEDATGAVLSYGKVVTASPVRDTWTRLSGSVTAPASTVTARFRVESGSATAGTVWWDNAAVRPVLGGTQIQDGAVTTQKVVAGAIQTAQLDAGAVNADKIASGAVTTAKLDALAVTSDKIAANAITASKIVAGAVDAIALAADAITGKTITGGTITGSVLQTDTAGPRVTINEGDVNKVLIYDGVVSSAIGELSDRGLLLQGTNGSLIWLDPDNTYPNLLFTNAAQTNSAVINVSANTAGAADLGLNSGTFSGSGFTDMKWRNYFGNDFAVVERLRNDGSSTVIGGRMELRNNFGAFGYVDTTGTTQGADVVVTPGAAKTRGRHVIQPYVGDTNSVLFLQPGPSHTGHIIRYWDPDNSVYRFAVDRSGNCDINGILTAGNVAAGRVTITPVANTPTSQNVTGLTLKGTNIRVVACAATSVPGTQVTGVGVTNQSATGFTVWVTRTNTTNTNIDWIAYGV</sequence>
<accession>A0ABW6N8G9</accession>
<evidence type="ECO:0000313" key="1">
    <source>
        <dbReference type="EMBL" id="MFF0009577.1"/>
    </source>
</evidence>
<proteinExistence type="predicted"/>